<evidence type="ECO:0000259" key="1">
    <source>
        <dbReference type="Pfam" id="PF00078"/>
    </source>
</evidence>
<feature type="domain" description="Reverse transcriptase" evidence="1">
    <location>
        <begin position="142"/>
        <end position="205"/>
    </location>
</feature>
<proteinExistence type="predicted"/>
<evidence type="ECO:0000313" key="2">
    <source>
        <dbReference type="EMBL" id="CAD2181022.1"/>
    </source>
</evidence>
<gene>
    <name evidence="2" type="ORF">MENT_LOCUS33143</name>
</gene>
<dbReference type="Pfam" id="PF00078">
    <property type="entry name" value="RVT_1"/>
    <property type="match status" value="1"/>
</dbReference>
<dbReference type="PANTHER" id="PTHR33395:SF22">
    <property type="entry name" value="REVERSE TRANSCRIPTASE DOMAIN-CONTAINING PROTEIN"/>
    <property type="match status" value="1"/>
</dbReference>
<accession>A0A6V7W1Z7</accession>
<dbReference type="Proteomes" id="UP000580250">
    <property type="component" value="Unassembled WGS sequence"/>
</dbReference>
<dbReference type="EMBL" id="CAJEWN010000388">
    <property type="protein sequence ID" value="CAD2181022.1"/>
    <property type="molecule type" value="Genomic_DNA"/>
</dbReference>
<reference evidence="2 3" key="1">
    <citation type="submission" date="2020-08" db="EMBL/GenBank/DDBJ databases">
        <authorList>
            <person name="Koutsovoulos G."/>
            <person name="Danchin GJ E."/>
        </authorList>
    </citation>
    <scope>NUCLEOTIDE SEQUENCE [LARGE SCALE GENOMIC DNA]</scope>
</reference>
<protein>
    <recommendedName>
        <fullName evidence="1">Reverse transcriptase domain-containing protein</fullName>
    </recommendedName>
</protein>
<dbReference type="OrthoDB" id="410104at2759"/>
<dbReference type="PANTHER" id="PTHR33395">
    <property type="entry name" value="TRANSCRIPTASE, PUTATIVE-RELATED-RELATED"/>
    <property type="match status" value="1"/>
</dbReference>
<dbReference type="AlphaFoldDB" id="A0A6V7W1Z7"/>
<evidence type="ECO:0000313" key="3">
    <source>
        <dbReference type="Proteomes" id="UP000580250"/>
    </source>
</evidence>
<organism evidence="2 3">
    <name type="scientific">Meloidogyne enterolobii</name>
    <name type="common">Root-knot nematode worm</name>
    <name type="synonym">Meloidogyne mayaguensis</name>
    <dbReference type="NCBI Taxonomy" id="390850"/>
    <lineage>
        <taxon>Eukaryota</taxon>
        <taxon>Metazoa</taxon>
        <taxon>Ecdysozoa</taxon>
        <taxon>Nematoda</taxon>
        <taxon>Chromadorea</taxon>
        <taxon>Rhabditida</taxon>
        <taxon>Tylenchina</taxon>
        <taxon>Tylenchomorpha</taxon>
        <taxon>Tylenchoidea</taxon>
        <taxon>Meloidogynidae</taxon>
        <taxon>Meloidogyninae</taxon>
        <taxon>Meloidogyne</taxon>
    </lineage>
</organism>
<comment type="caution">
    <text evidence="2">The sequence shown here is derived from an EMBL/GenBank/DDBJ whole genome shotgun (WGS) entry which is preliminary data.</text>
</comment>
<sequence>MNIFNYMRKFKLIDNQIPAITFENKIINNSCDKSEVFAQLFQTSLCNINDLPTYNVNGFDSDNRKHILTDINFDITDVISILKKLPNKDGTSPDGISYKIIKNSYLILAPYLLDFFRISLDEGKIPNIWKKSIIIPIFKKGDKSNPENYRPVSITCCMCRIMEKILSKYITNFLMINNLINENHFGFMQKRSTTTQFITTLEDWYDAMFKKKNIDCIFIDF</sequence>
<dbReference type="InterPro" id="IPR000477">
    <property type="entry name" value="RT_dom"/>
</dbReference>
<name>A0A6V7W1Z7_MELEN</name>